<dbReference type="SUPFAM" id="SSF51735">
    <property type="entry name" value="NAD(P)-binding Rossmann-fold domains"/>
    <property type="match status" value="1"/>
</dbReference>
<dbReference type="InterPro" id="IPR006139">
    <property type="entry name" value="D-isomer_2_OHA_DH_cat_dom"/>
</dbReference>
<dbReference type="PROSITE" id="PS00065">
    <property type="entry name" value="D_2_HYDROXYACID_DH_1"/>
    <property type="match status" value="1"/>
</dbReference>
<proteinExistence type="inferred from homology"/>
<dbReference type="PANTHER" id="PTHR43026:SF1">
    <property type="entry name" value="2-HYDROXYACID DEHYDROGENASE HOMOLOG 1-RELATED"/>
    <property type="match status" value="1"/>
</dbReference>
<dbReference type="Pfam" id="PF02826">
    <property type="entry name" value="2-Hacid_dh_C"/>
    <property type="match status" value="1"/>
</dbReference>
<evidence type="ECO:0000256" key="3">
    <source>
        <dbReference type="ARBA" id="ARBA00023027"/>
    </source>
</evidence>
<feature type="domain" description="D-isomer specific 2-hydroxyacid dehydrogenase NAD-binding" evidence="6">
    <location>
        <begin position="110"/>
        <end position="305"/>
    </location>
</feature>
<keyword evidence="3" id="KW-0520">NAD</keyword>
<dbReference type="PANTHER" id="PTHR43026">
    <property type="entry name" value="2-HYDROXYACID DEHYDROGENASE HOMOLOG 1-RELATED"/>
    <property type="match status" value="1"/>
</dbReference>
<dbReference type="InterPro" id="IPR058205">
    <property type="entry name" value="D-LDH-like"/>
</dbReference>
<evidence type="ECO:0000256" key="2">
    <source>
        <dbReference type="ARBA" id="ARBA00023002"/>
    </source>
</evidence>
<comment type="similarity">
    <text evidence="1 4">Belongs to the D-isomer specific 2-hydroxyacid dehydrogenase family.</text>
</comment>
<dbReference type="AlphaFoldDB" id="A0A1F5EC57"/>
<dbReference type="GO" id="GO:0008720">
    <property type="term" value="F:D-lactate dehydrogenase (NAD+) activity"/>
    <property type="evidence" value="ECO:0007669"/>
    <property type="project" value="TreeGrafter"/>
</dbReference>
<evidence type="ECO:0000313" key="7">
    <source>
        <dbReference type="EMBL" id="OGD64965.1"/>
    </source>
</evidence>
<evidence type="ECO:0000256" key="4">
    <source>
        <dbReference type="RuleBase" id="RU003719"/>
    </source>
</evidence>
<dbReference type="InterPro" id="IPR006140">
    <property type="entry name" value="D-isomer_DH_NAD-bd"/>
</dbReference>
<organism evidence="7 8">
    <name type="scientific">Candidatus Berkelbacteria bacterium RIFCSPLOWO2_01_FULL_50_28</name>
    <dbReference type="NCBI Taxonomy" id="1797471"/>
    <lineage>
        <taxon>Bacteria</taxon>
        <taxon>Candidatus Berkelbacteria</taxon>
    </lineage>
</organism>
<evidence type="ECO:0000313" key="8">
    <source>
        <dbReference type="Proteomes" id="UP000177481"/>
    </source>
</evidence>
<dbReference type="PROSITE" id="PS00670">
    <property type="entry name" value="D_2_HYDROXYACID_DH_2"/>
    <property type="match status" value="1"/>
</dbReference>
<evidence type="ECO:0000256" key="1">
    <source>
        <dbReference type="ARBA" id="ARBA00005854"/>
    </source>
</evidence>
<reference evidence="7 8" key="1">
    <citation type="journal article" date="2016" name="Nat. Commun.">
        <title>Thousands of microbial genomes shed light on interconnected biogeochemical processes in an aquifer system.</title>
        <authorList>
            <person name="Anantharaman K."/>
            <person name="Brown C.T."/>
            <person name="Hug L.A."/>
            <person name="Sharon I."/>
            <person name="Castelle C.J."/>
            <person name="Probst A.J."/>
            <person name="Thomas B.C."/>
            <person name="Singh A."/>
            <person name="Wilkins M.J."/>
            <person name="Karaoz U."/>
            <person name="Brodie E.L."/>
            <person name="Williams K.H."/>
            <person name="Hubbard S.S."/>
            <person name="Banfield J.F."/>
        </authorList>
    </citation>
    <scope>NUCLEOTIDE SEQUENCE [LARGE SCALE GENOMIC DNA]</scope>
</reference>
<feature type="domain" description="D-isomer specific 2-hydroxyacid dehydrogenase catalytic" evidence="5">
    <location>
        <begin position="9"/>
        <end position="332"/>
    </location>
</feature>
<accession>A0A1F5EC57</accession>
<sequence>MEGKTVTFFETEPWEQEYIKDKLGDKVRLEFFPHRLTHENIHEAEKAQYLVTFIYSDLSEKTLEKLPQLKGIATMSVGTDHISLPFAASHHITVSNVPAYGPNTVAEHTMALLLAMSRNIVPSVERTREGVYEYAGLSGWDLMGKTLGVVGTGKIGAHVTRIAFGLNMRLLGFDPKPNPELTEKYGMEYVSLPQLFHASDVITLHVPLTPENQHMLSSEQFSQMKRGVVLLNTARGGLVDVDALLEALESGIVSQAGIDVLEDEGLLKEEKEFFSPYFKLHEYQTALANHKLMSHPKVLLTPHNAFNSKESLKNILDTTIANIEGMTSGDPVNIASH</sequence>
<name>A0A1F5EC57_9BACT</name>
<keyword evidence="2 4" id="KW-0560">Oxidoreductase</keyword>
<dbReference type="Proteomes" id="UP000177481">
    <property type="component" value="Unassembled WGS sequence"/>
</dbReference>
<dbReference type="PROSITE" id="PS00671">
    <property type="entry name" value="D_2_HYDROXYACID_DH_3"/>
    <property type="match status" value="1"/>
</dbReference>
<dbReference type="Pfam" id="PF00389">
    <property type="entry name" value="2-Hacid_dh"/>
    <property type="match status" value="1"/>
</dbReference>
<comment type="caution">
    <text evidence="7">The sequence shown here is derived from an EMBL/GenBank/DDBJ whole genome shotgun (WGS) entry which is preliminary data.</text>
</comment>
<evidence type="ECO:0000259" key="5">
    <source>
        <dbReference type="Pfam" id="PF00389"/>
    </source>
</evidence>
<dbReference type="Gene3D" id="3.40.50.720">
    <property type="entry name" value="NAD(P)-binding Rossmann-like Domain"/>
    <property type="match status" value="2"/>
</dbReference>
<dbReference type="STRING" id="1797471.A3A71_02875"/>
<dbReference type="EMBL" id="MEZX01000002">
    <property type="protein sequence ID" value="OGD64965.1"/>
    <property type="molecule type" value="Genomic_DNA"/>
</dbReference>
<protein>
    <recommendedName>
        <fullName evidence="9">Hydroxyacid dehydrogenase</fullName>
    </recommendedName>
</protein>
<gene>
    <name evidence="7" type="ORF">A3A71_02875</name>
</gene>
<dbReference type="InterPro" id="IPR029753">
    <property type="entry name" value="D-isomer_DH_CS"/>
</dbReference>
<dbReference type="InterPro" id="IPR029752">
    <property type="entry name" value="D-isomer_DH_CS1"/>
</dbReference>
<evidence type="ECO:0000259" key="6">
    <source>
        <dbReference type="Pfam" id="PF02826"/>
    </source>
</evidence>
<dbReference type="InterPro" id="IPR036291">
    <property type="entry name" value="NAD(P)-bd_dom_sf"/>
</dbReference>
<evidence type="ECO:0008006" key="9">
    <source>
        <dbReference type="Google" id="ProtNLM"/>
    </source>
</evidence>
<dbReference type="GO" id="GO:0051287">
    <property type="term" value="F:NAD binding"/>
    <property type="evidence" value="ECO:0007669"/>
    <property type="project" value="InterPro"/>
</dbReference>
<dbReference type="SUPFAM" id="SSF52283">
    <property type="entry name" value="Formate/glycerate dehydrogenase catalytic domain-like"/>
    <property type="match status" value="1"/>
</dbReference>